<sequence length="254" mass="25719">MKRDARSTALALVASGLVIVGSAACSPQEISATLLSPGSEQSAENAGAEAESGNLSGQVEFLSPGEFIIDDQAFLVGENTQITGGINACPAVEGIDTDGIGTVECDLESFEAAVQGDTDVFAEVALGEEGVAESITEYAQDGQAPAEPEDPEAAPEDGDGEAGEAGGFTGTAAGELEYRSPGEYSIDGTTFYVAEDTQITAGNYACAGGVQDPDTGEVTCDFDDFDATLANGTAVLATVDIVDGIAESITEYEA</sequence>
<dbReference type="Proteomes" id="UP000806528">
    <property type="component" value="Unassembled WGS sequence"/>
</dbReference>
<proteinExistence type="predicted"/>
<evidence type="ECO:0000313" key="4">
    <source>
        <dbReference type="Proteomes" id="UP000806528"/>
    </source>
</evidence>
<dbReference type="RefSeq" id="WP_193121345.1">
    <property type="nucleotide sequence ID" value="NZ_JADBGI010000006.1"/>
</dbReference>
<reference evidence="3 4" key="1">
    <citation type="submission" date="2020-09" db="EMBL/GenBank/DDBJ databases">
        <title>Diversity and distribution of actinomycetes associated with coral in the coast of Hainan.</title>
        <authorList>
            <person name="Li F."/>
        </authorList>
    </citation>
    <scope>NUCLEOTIDE SEQUENCE [LARGE SCALE GENOMIC DNA]</scope>
    <source>
        <strain evidence="3 4">HNM0947</strain>
    </source>
</reference>
<dbReference type="PROSITE" id="PS51257">
    <property type="entry name" value="PROKAR_LIPOPROTEIN"/>
    <property type="match status" value="1"/>
</dbReference>
<gene>
    <name evidence="3" type="ORF">IDM40_08285</name>
</gene>
<name>A0ABR9P4D6_9ACTN</name>
<evidence type="ECO:0008006" key="5">
    <source>
        <dbReference type="Google" id="ProtNLM"/>
    </source>
</evidence>
<comment type="caution">
    <text evidence="3">The sequence shown here is derived from an EMBL/GenBank/DDBJ whole genome shotgun (WGS) entry which is preliminary data.</text>
</comment>
<evidence type="ECO:0000256" key="1">
    <source>
        <dbReference type="SAM" id="MobiDB-lite"/>
    </source>
</evidence>
<feature type="region of interest" description="Disordered" evidence="1">
    <location>
        <begin position="139"/>
        <end position="169"/>
    </location>
</feature>
<organism evidence="3 4">
    <name type="scientific">Nocardiopsis coralli</name>
    <dbReference type="NCBI Taxonomy" id="2772213"/>
    <lineage>
        <taxon>Bacteria</taxon>
        <taxon>Bacillati</taxon>
        <taxon>Actinomycetota</taxon>
        <taxon>Actinomycetes</taxon>
        <taxon>Streptosporangiales</taxon>
        <taxon>Nocardiopsidaceae</taxon>
        <taxon>Nocardiopsis</taxon>
    </lineage>
</organism>
<feature type="signal peptide" evidence="2">
    <location>
        <begin position="1"/>
        <end position="23"/>
    </location>
</feature>
<keyword evidence="2" id="KW-0732">Signal</keyword>
<keyword evidence="4" id="KW-1185">Reference proteome</keyword>
<evidence type="ECO:0000313" key="3">
    <source>
        <dbReference type="EMBL" id="MBE2998701.1"/>
    </source>
</evidence>
<protein>
    <recommendedName>
        <fullName evidence="5">Lipoprotein</fullName>
    </recommendedName>
</protein>
<accession>A0ABR9P4D6</accession>
<evidence type="ECO:0000256" key="2">
    <source>
        <dbReference type="SAM" id="SignalP"/>
    </source>
</evidence>
<dbReference type="EMBL" id="JADBGI010000006">
    <property type="protein sequence ID" value="MBE2998701.1"/>
    <property type="molecule type" value="Genomic_DNA"/>
</dbReference>
<feature type="chain" id="PRO_5047131173" description="Lipoprotein" evidence="2">
    <location>
        <begin position="24"/>
        <end position="254"/>
    </location>
</feature>
<feature type="compositionally biased region" description="Acidic residues" evidence="1">
    <location>
        <begin position="147"/>
        <end position="162"/>
    </location>
</feature>